<proteinExistence type="predicted"/>
<evidence type="ECO:0000313" key="3">
    <source>
        <dbReference type="EMBL" id="EJX03860.1"/>
    </source>
</evidence>
<dbReference type="GO" id="GO:0005581">
    <property type="term" value="C:collagen trimer"/>
    <property type="evidence" value="ECO:0007669"/>
    <property type="project" value="UniProtKB-KW"/>
</dbReference>
<keyword evidence="1" id="KW-0472">Membrane</keyword>
<evidence type="ECO:0000259" key="2">
    <source>
        <dbReference type="Pfam" id="PF24547"/>
    </source>
</evidence>
<evidence type="ECO:0000256" key="1">
    <source>
        <dbReference type="SAM" id="Phobius"/>
    </source>
</evidence>
<dbReference type="InterPro" id="IPR055382">
    <property type="entry name" value="DUF7601"/>
</dbReference>
<keyword evidence="1" id="KW-0812">Transmembrane</keyword>
<organism evidence="3">
    <name type="scientific">gut metagenome</name>
    <dbReference type="NCBI Taxonomy" id="749906"/>
    <lineage>
        <taxon>unclassified sequences</taxon>
        <taxon>metagenomes</taxon>
        <taxon>organismal metagenomes</taxon>
    </lineage>
</organism>
<gene>
    <name evidence="3" type="ORF">EVA_08037</name>
</gene>
<keyword evidence="3" id="KW-0176">Collagen</keyword>
<dbReference type="Pfam" id="PF24547">
    <property type="entry name" value="DUF7601"/>
    <property type="match status" value="1"/>
</dbReference>
<protein>
    <submittedName>
        <fullName evidence="3">Collagen binding protein</fullName>
    </submittedName>
</protein>
<feature type="transmembrane region" description="Helical" evidence="1">
    <location>
        <begin position="159"/>
        <end position="179"/>
    </location>
</feature>
<name>J9GTY0_9ZZZZ</name>
<dbReference type="AlphaFoldDB" id="J9GTY0"/>
<comment type="caution">
    <text evidence="3">The sequence shown here is derived from an EMBL/GenBank/DDBJ whole genome shotgun (WGS) entry which is preliminary data.</text>
</comment>
<keyword evidence="1" id="KW-1133">Transmembrane helix</keyword>
<dbReference type="EMBL" id="AMCI01002006">
    <property type="protein sequence ID" value="EJX03860.1"/>
    <property type="molecule type" value="Genomic_DNA"/>
</dbReference>
<dbReference type="Gene3D" id="2.60.40.1140">
    <property type="entry name" value="Collagen-binding surface protein Cna, B-type domain"/>
    <property type="match status" value="1"/>
</dbReference>
<sequence length="190" mass="20392">MTETNPDGHTVTYNNYEKLENVLLDKDMLVEVVNHKESVPPVLTGGLKVSKTVSGSGGSTSRNFTFTVELSDKGINGVYGEMTFKDGIASFTLKHGESKIASGLPVGIAYTVTESDNAGYTVTSTGDTGIVKAGEILQVMFENTLDHPEEPNLPQTGQLWWPVISLLGVGVLLVLLAIFGKKHYHGKHSA</sequence>
<dbReference type="NCBIfam" id="TIGR01167">
    <property type="entry name" value="LPXTG_anchor"/>
    <property type="match status" value="1"/>
</dbReference>
<accession>J9GTY0</accession>
<feature type="domain" description="DUF7601" evidence="2">
    <location>
        <begin position="45"/>
        <end position="144"/>
    </location>
</feature>
<reference evidence="3" key="1">
    <citation type="journal article" date="2012" name="PLoS ONE">
        <title>Gene sets for utilization of primary and secondary nutrition supplies in the distal gut of endangered iberian lynx.</title>
        <authorList>
            <person name="Alcaide M."/>
            <person name="Messina E."/>
            <person name="Richter M."/>
            <person name="Bargiela R."/>
            <person name="Peplies J."/>
            <person name="Huws S.A."/>
            <person name="Newbold C.J."/>
            <person name="Golyshin P.N."/>
            <person name="Simon M.A."/>
            <person name="Lopez G."/>
            <person name="Yakimov M.M."/>
            <person name="Ferrer M."/>
        </authorList>
    </citation>
    <scope>NUCLEOTIDE SEQUENCE</scope>
</reference>